<protein>
    <submittedName>
        <fullName evidence="2">Protein-tyrosine phosphatase</fullName>
    </submittedName>
</protein>
<dbReference type="Pfam" id="PF13350">
    <property type="entry name" value="Y_phosphatase3"/>
    <property type="match status" value="1"/>
</dbReference>
<dbReference type="InterPro" id="IPR026893">
    <property type="entry name" value="Tyr/Ser_Pase_IphP-type"/>
</dbReference>
<comment type="caution">
    <text evidence="2">The sequence shown here is derived from an EMBL/GenBank/DDBJ whole genome shotgun (WGS) entry which is preliminary data.</text>
</comment>
<dbReference type="EMBL" id="PVTL01000001">
    <property type="protein sequence ID" value="PRY70157.1"/>
    <property type="molecule type" value="Genomic_DNA"/>
</dbReference>
<dbReference type="PROSITE" id="PS00383">
    <property type="entry name" value="TYR_PHOSPHATASE_1"/>
    <property type="match status" value="1"/>
</dbReference>
<dbReference type="RefSeq" id="WP_106209084.1">
    <property type="nucleotide sequence ID" value="NZ_PVTL01000001.1"/>
</dbReference>
<name>A0A2T0VIW3_9MICO</name>
<reference evidence="2 3" key="1">
    <citation type="submission" date="2018-03" db="EMBL/GenBank/DDBJ databases">
        <title>Genomic Encyclopedia of Type Strains, Phase III (KMG-III): the genomes of soil and plant-associated and newly described type strains.</title>
        <authorList>
            <person name="Whitman W."/>
        </authorList>
    </citation>
    <scope>NUCLEOTIDE SEQUENCE [LARGE SCALE GENOMIC DNA]</scope>
    <source>
        <strain evidence="2 3">CGMCC 1.12484</strain>
    </source>
</reference>
<dbReference type="AlphaFoldDB" id="A0A2T0VIW3"/>
<dbReference type="OrthoDB" id="1188001at2"/>
<proteinExistence type="inferred from homology"/>
<sequence>MPVTIPPPGQFISIPTIPNLRDLGGWRTPQGRVMRGILYRSAQFSALSGPDSDRFAELGIKTVFDMRTADEREHQPSALPEGTRGVVVDILEDATGAAPAELFSVLGDPVAAQEMLGGGRAVTLFTSAYKQIVNLASARIGYHRFYTALLDTKALPAVFHCTTGKDRTGWAAAALLLLLGVDYDDVLEDYLLTNAQLLPSLQGLLDDFESAGGDPALLLPVLGVQREYLDAALAEMTAMFGTVENYFMSGLGLTEADIALLRLTLIEFDGSADADAD</sequence>
<accession>A0A2T0VIW3</accession>
<dbReference type="PANTHER" id="PTHR31126:SF1">
    <property type="entry name" value="TYROSINE SPECIFIC PROTEIN PHOSPHATASES DOMAIN-CONTAINING PROTEIN"/>
    <property type="match status" value="1"/>
</dbReference>
<evidence type="ECO:0000256" key="1">
    <source>
        <dbReference type="ARBA" id="ARBA00009580"/>
    </source>
</evidence>
<dbReference type="Proteomes" id="UP000237983">
    <property type="component" value="Unassembled WGS sequence"/>
</dbReference>
<dbReference type="Gene3D" id="3.90.190.10">
    <property type="entry name" value="Protein tyrosine phosphatase superfamily"/>
    <property type="match status" value="1"/>
</dbReference>
<comment type="similarity">
    <text evidence="1">Belongs to the protein-tyrosine phosphatase family.</text>
</comment>
<keyword evidence="3" id="KW-1185">Reference proteome</keyword>
<evidence type="ECO:0000313" key="3">
    <source>
        <dbReference type="Proteomes" id="UP000237983"/>
    </source>
</evidence>
<dbReference type="GO" id="GO:0004721">
    <property type="term" value="F:phosphoprotein phosphatase activity"/>
    <property type="evidence" value="ECO:0007669"/>
    <property type="project" value="InterPro"/>
</dbReference>
<dbReference type="SUPFAM" id="SSF52799">
    <property type="entry name" value="(Phosphotyrosine protein) phosphatases II"/>
    <property type="match status" value="1"/>
</dbReference>
<dbReference type="InterPro" id="IPR016130">
    <property type="entry name" value="Tyr_Pase_AS"/>
</dbReference>
<organism evidence="2 3">
    <name type="scientific">Glaciihabitans tibetensis</name>
    <dbReference type="NCBI Taxonomy" id="1266600"/>
    <lineage>
        <taxon>Bacteria</taxon>
        <taxon>Bacillati</taxon>
        <taxon>Actinomycetota</taxon>
        <taxon>Actinomycetes</taxon>
        <taxon>Micrococcales</taxon>
        <taxon>Microbacteriaceae</taxon>
        <taxon>Glaciihabitans</taxon>
    </lineage>
</organism>
<evidence type="ECO:0000313" key="2">
    <source>
        <dbReference type="EMBL" id="PRY70157.1"/>
    </source>
</evidence>
<dbReference type="InterPro" id="IPR029021">
    <property type="entry name" value="Prot-tyrosine_phosphatase-like"/>
</dbReference>
<gene>
    <name evidence="2" type="ORF">B0I08_101285</name>
</gene>
<dbReference type="PANTHER" id="PTHR31126">
    <property type="entry name" value="TYROSINE-PROTEIN PHOSPHATASE"/>
    <property type="match status" value="1"/>
</dbReference>